<dbReference type="AlphaFoldDB" id="A0A445BJL0"/>
<dbReference type="EMBL" id="SDMP01000009">
    <property type="protein sequence ID" value="RYR38867.1"/>
    <property type="molecule type" value="Genomic_DNA"/>
</dbReference>
<dbReference type="Proteomes" id="UP000289738">
    <property type="component" value="Chromosome A09"/>
</dbReference>
<organism evidence="1 2">
    <name type="scientific">Arachis hypogaea</name>
    <name type="common">Peanut</name>
    <dbReference type="NCBI Taxonomy" id="3818"/>
    <lineage>
        <taxon>Eukaryota</taxon>
        <taxon>Viridiplantae</taxon>
        <taxon>Streptophyta</taxon>
        <taxon>Embryophyta</taxon>
        <taxon>Tracheophyta</taxon>
        <taxon>Spermatophyta</taxon>
        <taxon>Magnoliopsida</taxon>
        <taxon>eudicotyledons</taxon>
        <taxon>Gunneridae</taxon>
        <taxon>Pentapetalae</taxon>
        <taxon>rosids</taxon>
        <taxon>fabids</taxon>
        <taxon>Fabales</taxon>
        <taxon>Fabaceae</taxon>
        <taxon>Papilionoideae</taxon>
        <taxon>50 kb inversion clade</taxon>
        <taxon>dalbergioids sensu lato</taxon>
        <taxon>Dalbergieae</taxon>
        <taxon>Pterocarpus clade</taxon>
        <taxon>Arachis</taxon>
    </lineage>
</organism>
<keyword evidence="2" id="KW-1185">Reference proteome</keyword>
<proteinExistence type="predicted"/>
<evidence type="ECO:0000313" key="2">
    <source>
        <dbReference type="Proteomes" id="UP000289738"/>
    </source>
</evidence>
<reference evidence="1 2" key="1">
    <citation type="submission" date="2019-01" db="EMBL/GenBank/DDBJ databases">
        <title>Sequencing of cultivated peanut Arachis hypogaea provides insights into genome evolution and oil improvement.</title>
        <authorList>
            <person name="Chen X."/>
        </authorList>
    </citation>
    <scope>NUCLEOTIDE SEQUENCE [LARGE SCALE GENOMIC DNA]</scope>
    <source>
        <strain evidence="2">cv. Fuhuasheng</strain>
        <tissue evidence="1">Leaves</tissue>
    </source>
</reference>
<sequence>MLCTENFPIGSSVSILFCKAIEEAFPFSLQEHATTFGKDLWFNTLLIQSWLDTFSAHRHIGTFEKPYIFETLNIAGIASIRNKVPQEIWLRVRNLHEPVSFAINTGGDAAMSGEINWKKKVEKQDLDGDGPN</sequence>
<evidence type="ECO:0000313" key="1">
    <source>
        <dbReference type="EMBL" id="RYR38867.1"/>
    </source>
</evidence>
<name>A0A445BJL0_ARAHY</name>
<protein>
    <submittedName>
        <fullName evidence="1">Uncharacterized protein</fullName>
    </submittedName>
</protein>
<comment type="caution">
    <text evidence="1">The sequence shown here is derived from an EMBL/GenBank/DDBJ whole genome shotgun (WGS) entry which is preliminary data.</text>
</comment>
<accession>A0A445BJL0</accession>
<gene>
    <name evidence="1" type="ORF">Ahy_A09g044137</name>
</gene>